<proteinExistence type="predicted"/>
<evidence type="ECO:0000313" key="2">
    <source>
        <dbReference type="Proteomes" id="UP000828251"/>
    </source>
</evidence>
<comment type="caution">
    <text evidence="1">The sequence shown here is derived from an EMBL/GenBank/DDBJ whole genome shotgun (WGS) entry which is preliminary data.</text>
</comment>
<name>A0A9D3ZPK3_9ROSI</name>
<keyword evidence="2" id="KW-1185">Reference proteome</keyword>
<dbReference type="PANTHER" id="PTHR34222">
    <property type="entry name" value="GAG_PRE-INTEGRS DOMAIN-CONTAINING PROTEIN"/>
    <property type="match status" value="1"/>
</dbReference>
<feature type="non-terminal residue" evidence="1">
    <location>
        <position position="129"/>
    </location>
</feature>
<dbReference type="EMBL" id="JAIQCV010000010">
    <property type="protein sequence ID" value="KAH1056751.1"/>
    <property type="molecule type" value="Genomic_DNA"/>
</dbReference>
<dbReference type="AlphaFoldDB" id="A0A9D3ZPK3"/>
<evidence type="ECO:0000313" key="1">
    <source>
        <dbReference type="EMBL" id="KAH1056751.1"/>
    </source>
</evidence>
<sequence>MGLNESYNTVRRQILLINPLPFVNQTYSKLVQEESQRQHSPSAIGSDLISLHSANVANVIHKNRFNGTCDHCKIKGHKRENYYKIIGYPIDFKFSKKKANNASGFIVNNASVSDSAGGSNVASDVGVVT</sequence>
<dbReference type="Proteomes" id="UP000828251">
    <property type="component" value="Unassembled WGS sequence"/>
</dbReference>
<protein>
    <submittedName>
        <fullName evidence="1">Uncharacterized protein</fullName>
    </submittedName>
</protein>
<dbReference type="OrthoDB" id="1002462at2759"/>
<gene>
    <name evidence="1" type="ORF">J1N35_034816</name>
</gene>
<accession>A0A9D3ZPK3</accession>
<organism evidence="1 2">
    <name type="scientific">Gossypium stocksii</name>
    <dbReference type="NCBI Taxonomy" id="47602"/>
    <lineage>
        <taxon>Eukaryota</taxon>
        <taxon>Viridiplantae</taxon>
        <taxon>Streptophyta</taxon>
        <taxon>Embryophyta</taxon>
        <taxon>Tracheophyta</taxon>
        <taxon>Spermatophyta</taxon>
        <taxon>Magnoliopsida</taxon>
        <taxon>eudicotyledons</taxon>
        <taxon>Gunneridae</taxon>
        <taxon>Pentapetalae</taxon>
        <taxon>rosids</taxon>
        <taxon>malvids</taxon>
        <taxon>Malvales</taxon>
        <taxon>Malvaceae</taxon>
        <taxon>Malvoideae</taxon>
        <taxon>Gossypium</taxon>
    </lineage>
</organism>
<reference evidence="1 2" key="1">
    <citation type="journal article" date="2021" name="Plant Biotechnol. J.">
        <title>Multi-omics assisted identification of the key and species-specific regulatory components of drought-tolerant mechanisms in Gossypium stocksii.</title>
        <authorList>
            <person name="Yu D."/>
            <person name="Ke L."/>
            <person name="Zhang D."/>
            <person name="Wu Y."/>
            <person name="Sun Y."/>
            <person name="Mei J."/>
            <person name="Sun J."/>
            <person name="Sun Y."/>
        </authorList>
    </citation>
    <scope>NUCLEOTIDE SEQUENCE [LARGE SCALE GENOMIC DNA]</scope>
    <source>
        <strain evidence="2">cv. E1</strain>
        <tissue evidence="1">Leaf</tissue>
    </source>
</reference>
<dbReference type="PANTHER" id="PTHR34222:SF97">
    <property type="entry name" value="CATALYTIC REGION, PUTATIVE-RELATED"/>
    <property type="match status" value="1"/>
</dbReference>